<dbReference type="GO" id="GO:0099620">
    <property type="term" value="F:UDP-4-amino-4-deoxy-L-arabinose aminotransferase"/>
    <property type="evidence" value="ECO:0007669"/>
    <property type="project" value="UniProtKB-EC"/>
</dbReference>
<comment type="caution">
    <text evidence="3">The sequence shown here is derived from an EMBL/GenBank/DDBJ whole genome shotgun (WGS) entry which is preliminary data.</text>
</comment>
<dbReference type="Gene3D" id="3.90.1150.10">
    <property type="entry name" value="Aspartate Aminotransferase, domain 1"/>
    <property type="match status" value="1"/>
</dbReference>
<keyword evidence="3" id="KW-0032">Aminotransferase</keyword>
<sequence length="375" mass="41520">MKITSPQFDEDEIKLLRQCLDSGWVTQGALTRQFEELFGNRHSVRYALATTSCTAALHLATMALGLGPGDEVIVPAFTWITSAHSVEYTGARAVFVDIEPETFNICPEKLEMAITPNSKAVVVVHLFGLSAKMDEILNIAQRHNLFVIEDAACAVGSHYDGKPVGGIGHIGCFSFHPRKVITTGEGGMVTTNSEDYAKAINSLRNHGAAGMPKYSQRPYTMATFDKIGYNLRLSDIQAAVGVAQMSKLDRLLNERKLLAERYNQILADIDEIALPYVPNKCAHTYQAYVIRILSGGMSERNKIMDYLESLNIETRPGTHAVHRLGYYAKKYNIKPEQYPVAALCEDTTITLPLFPGMTQEQQLYVAEGIKKTLLL</sequence>
<dbReference type="InterPro" id="IPR015424">
    <property type="entry name" value="PyrdxlP-dep_Trfase"/>
</dbReference>
<dbReference type="SUPFAM" id="SSF53383">
    <property type="entry name" value="PLP-dependent transferases"/>
    <property type="match status" value="1"/>
</dbReference>
<dbReference type="InterPro" id="IPR000653">
    <property type="entry name" value="DegT/StrS_aminotransferase"/>
</dbReference>
<dbReference type="PIRSF" id="PIRSF000390">
    <property type="entry name" value="PLP_StrS"/>
    <property type="match status" value="1"/>
</dbReference>
<protein>
    <submittedName>
        <fullName evidence="3">Glutamine--scyllo-inositol aminotransferase</fullName>
        <ecNumber evidence="3">2.6.1.87</ecNumber>
    </submittedName>
</protein>
<dbReference type="InterPro" id="IPR015422">
    <property type="entry name" value="PyrdxlP-dep_Trfase_small"/>
</dbReference>
<keyword evidence="4" id="KW-1185">Reference proteome</keyword>
<dbReference type="EC" id="2.6.1.87" evidence="3"/>
<dbReference type="PANTHER" id="PTHR30244:SF34">
    <property type="entry name" value="DTDP-4-AMINO-4,6-DIDEOXYGALACTOSE TRANSAMINASE"/>
    <property type="match status" value="1"/>
</dbReference>
<dbReference type="Proteomes" id="UP000060487">
    <property type="component" value="Unassembled WGS sequence"/>
</dbReference>
<keyword evidence="3" id="KW-0808">Transferase</keyword>
<evidence type="ECO:0000256" key="1">
    <source>
        <dbReference type="ARBA" id="ARBA00037999"/>
    </source>
</evidence>
<reference evidence="3 4" key="1">
    <citation type="submission" date="2015-11" db="EMBL/GenBank/DDBJ databases">
        <authorList>
            <person name="Lin W."/>
        </authorList>
    </citation>
    <scope>NUCLEOTIDE SEQUENCE [LARGE SCALE GENOMIC DNA]</scope>
    <source>
        <strain evidence="3 4">HCH-1</strain>
    </source>
</reference>
<evidence type="ECO:0000256" key="2">
    <source>
        <dbReference type="RuleBase" id="RU004508"/>
    </source>
</evidence>
<comment type="similarity">
    <text evidence="1 2">Belongs to the DegT/DnrJ/EryC1 family.</text>
</comment>
<dbReference type="PANTHER" id="PTHR30244">
    <property type="entry name" value="TRANSAMINASE"/>
    <property type="match status" value="1"/>
</dbReference>
<organism evidence="3 4">
    <name type="scientific">Candidatus Magnetominusculus xianensis</name>
    <dbReference type="NCBI Taxonomy" id="1748249"/>
    <lineage>
        <taxon>Bacteria</taxon>
        <taxon>Pseudomonadati</taxon>
        <taxon>Nitrospirota</taxon>
        <taxon>Nitrospiria</taxon>
        <taxon>Nitrospirales</taxon>
        <taxon>Nitrospiraceae</taxon>
        <taxon>Candidatus Magnetominusculus</taxon>
    </lineage>
</organism>
<gene>
    <name evidence="3" type="ORF">ASN18_0832</name>
</gene>
<accession>A0ABR5SLA7</accession>
<dbReference type="Gene3D" id="3.40.640.10">
    <property type="entry name" value="Type I PLP-dependent aspartate aminotransferase-like (Major domain)"/>
    <property type="match status" value="1"/>
</dbReference>
<evidence type="ECO:0000313" key="3">
    <source>
        <dbReference type="EMBL" id="KWT91551.1"/>
    </source>
</evidence>
<name>A0ABR5SLA7_9BACT</name>
<dbReference type="RefSeq" id="WP_085051356.1">
    <property type="nucleotide sequence ID" value="NZ_LNQR01000031.1"/>
</dbReference>
<dbReference type="CDD" id="cd00616">
    <property type="entry name" value="AHBA_syn"/>
    <property type="match status" value="1"/>
</dbReference>
<dbReference type="Pfam" id="PF01041">
    <property type="entry name" value="DegT_DnrJ_EryC1"/>
    <property type="match status" value="1"/>
</dbReference>
<evidence type="ECO:0000313" key="4">
    <source>
        <dbReference type="Proteomes" id="UP000060487"/>
    </source>
</evidence>
<keyword evidence="2" id="KW-0663">Pyridoxal phosphate</keyword>
<proteinExistence type="inferred from homology"/>
<dbReference type="InterPro" id="IPR015421">
    <property type="entry name" value="PyrdxlP-dep_Trfase_major"/>
</dbReference>
<dbReference type="EMBL" id="LNQR01000031">
    <property type="protein sequence ID" value="KWT91551.1"/>
    <property type="molecule type" value="Genomic_DNA"/>
</dbReference>